<proteinExistence type="predicted"/>
<reference evidence="1" key="1">
    <citation type="submission" date="2021-08" db="EMBL/GenBank/DDBJ databases">
        <title>Novel anaerobic bacterium isolated from sea squirt in East Sea, Republic of Korea.</title>
        <authorList>
            <person name="Nguyen T.H."/>
            <person name="Li Z."/>
            <person name="Lee Y.-J."/>
            <person name="Ko J."/>
            <person name="Kim S.-G."/>
        </authorList>
    </citation>
    <scope>NUCLEOTIDE SEQUENCE</scope>
    <source>
        <strain evidence="1">KCTC 25031</strain>
    </source>
</reference>
<sequence>MRKICVLLFLMLGWFVQLGYGQNKYTLDVGAYLSTNYLLGEVFSNSIVASQRPKFGAAVRYNMRDRYCFQSHFGFGFLYDEGVVDQNIANLGLDDNITNQYNYDRLYFELGGSWDFNWKPFAVENRFMNFTFFSGIGLNLLYFPDNGHGVQNSGYIFSPSVDGERSFITLGVPLQFGGKWNLSGYRSLSVAFIAQKLFSDAADNLDDPYSVLAETNKTSFHANDLMHNNDWIFELKVSLYFQVYHGCRACPDFN</sequence>
<dbReference type="Proteomes" id="UP000826212">
    <property type="component" value="Chromosome"/>
</dbReference>
<name>A0AC61NNH6_9BACT</name>
<accession>A0AC61NNH6</accession>
<organism evidence="1 2">
    <name type="scientific">Halosquirtibacter laminarini</name>
    <dbReference type="NCBI Taxonomy" id="3374600"/>
    <lineage>
        <taxon>Bacteria</taxon>
        <taxon>Pseudomonadati</taxon>
        <taxon>Bacteroidota</taxon>
        <taxon>Bacteroidia</taxon>
        <taxon>Marinilabiliales</taxon>
        <taxon>Prolixibacteraceae</taxon>
        <taxon>Halosquirtibacter</taxon>
    </lineage>
</organism>
<dbReference type="EMBL" id="CP081303">
    <property type="protein sequence ID" value="QZE14777.1"/>
    <property type="molecule type" value="Genomic_DNA"/>
</dbReference>
<keyword evidence="2" id="KW-1185">Reference proteome</keyword>
<evidence type="ECO:0000313" key="1">
    <source>
        <dbReference type="EMBL" id="QZE14777.1"/>
    </source>
</evidence>
<protein>
    <submittedName>
        <fullName evidence="1">Uncharacterized protein</fullName>
    </submittedName>
</protein>
<gene>
    <name evidence="1" type="ORF">K4L44_02645</name>
</gene>
<evidence type="ECO:0000313" key="2">
    <source>
        <dbReference type="Proteomes" id="UP000826212"/>
    </source>
</evidence>